<accession>A0A1P8F8E8</accession>
<evidence type="ECO:0000313" key="3">
    <source>
        <dbReference type="Proteomes" id="UP000185934"/>
    </source>
</evidence>
<dbReference type="OrthoDB" id="9890217at2"/>
<evidence type="ECO:0000256" key="1">
    <source>
        <dbReference type="SAM" id="MobiDB-lite"/>
    </source>
</evidence>
<dbReference type="RefSeq" id="WP_076004333.1">
    <property type="nucleotide sequence ID" value="NZ_CP018258.1"/>
</dbReference>
<organism evidence="2 3">
    <name type="scientific">Dehalogenimonas formicexedens</name>
    <dbReference type="NCBI Taxonomy" id="1839801"/>
    <lineage>
        <taxon>Bacteria</taxon>
        <taxon>Bacillati</taxon>
        <taxon>Chloroflexota</taxon>
        <taxon>Dehalococcoidia</taxon>
        <taxon>Dehalococcoidales</taxon>
        <taxon>Dehalococcoidaceae</taxon>
        <taxon>Dehalogenimonas</taxon>
    </lineage>
</organism>
<evidence type="ECO:0000313" key="2">
    <source>
        <dbReference type="EMBL" id="APV44672.1"/>
    </source>
</evidence>
<dbReference type="KEGG" id="dfo:Dform_01348"/>
<protein>
    <submittedName>
        <fullName evidence="2">Uncharacterized protein</fullName>
    </submittedName>
</protein>
<proteinExistence type="predicted"/>
<feature type="compositionally biased region" description="Polar residues" evidence="1">
    <location>
        <begin position="1"/>
        <end position="18"/>
    </location>
</feature>
<dbReference type="STRING" id="1839801.Dform_01348"/>
<dbReference type="Proteomes" id="UP000185934">
    <property type="component" value="Chromosome"/>
</dbReference>
<sequence>MNIRTRVQQLEQPHSQPETGEAALRGSGKDSREGLTSQPTPPRRRRGGQKGNCNAVRHGLYSRKNFEANMAWLKENTDLGRTDREIFLAVWQIAEAVHRDPSNKSLHASAVSRFYKLVMRKFGIKDYRDTGALDFALAQVERDIRFPPERFAEIVRHLV</sequence>
<name>A0A1P8F8E8_9CHLR</name>
<reference evidence="3" key="1">
    <citation type="submission" date="2016-11" db="EMBL/GenBank/DDBJ databases">
        <title>Dehalogenimonas formicexedens sp. nov., a chlorinated alkane respiring bacterium isolated from contaminated groundwater.</title>
        <authorList>
            <person name="Key T.A."/>
            <person name="Bowman K.S."/>
            <person name="Lee I."/>
            <person name="Chun J."/>
            <person name="Albuquerque L."/>
            <person name="da Costa M.S."/>
            <person name="Rainey F.A."/>
            <person name="Moe W.M."/>
        </authorList>
    </citation>
    <scope>NUCLEOTIDE SEQUENCE [LARGE SCALE GENOMIC DNA]</scope>
    <source>
        <strain evidence="3">NSZ-14</strain>
    </source>
</reference>
<feature type="region of interest" description="Disordered" evidence="1">
    <location>
        <begin position="1"/>
        <end position="55"/>
    </location>
</feature>
<keyword evidence="3" id="KW-1185">Reference proteome</keyword>
<gene>
    <name evidence="2" type="ORF">Dform_01348</name>
</gene>
<dbReference type="AlphaFoldDB" id="A0A1P8F8E8"/>
<dbReference type="EMBL" id="CP018258">
    <property type="protein sequence ID" value="APV44672.1"/>
    <property type="molecule type" value="Genomic_DNA"/>
</dbReference>